<comment type="similarity">
    <text evidence="2">Belongs to the galactose-3-O-sulfotransferase family.</text>
</comment>
<dbReference type="GO" id="GO:0000139">
    <property type="term" value="C:Golgi membrane"/>
    <property type="evidence" value="ECO:0007669"/>
    <property type="project" value="UniProtKB-SubCell"/>
</dbReference>
<sequence>MKTHKTASSTIMNMLFRFGESNNLTFALPAYNASQFFYPFYFNAAYVEGYFRRTFLKFDIMCHHMRFQLGELDVFLQAQPVLRIDTFSPRSQRCDLSRHLTVPNRMTSRTSIASNGTVQIATTQVAAIMKKVPALLFYDFIATCKDFCKTKSQAAIKSEVQIVLKQHNFKATLV</sequence>
<evidence type="ECO:0000256" key="6">
    <source>
        <dbReference type="ARBA" id="ARBA00022989"/>
    </source>
</evidence>
<keyword evidence="7" id="KW-0333">Golgi apparatus</keyword>
<gene>
    <name evidence="10" type="ORF">AB205_0007460</name>
</gene>
<keyword evidence="6" id="KW-1133">Transmembrane helix</keyword>
<dbReference type="InterPro" id="IPR009729">
    <property type="entry name" value="Gal-3-0_sulfotransfrase"/>
</dbReference>
<keyword evidence="9" id="KW-0325">Glycoprotein</keyword>
<dbReference type="Gene3D" id="3.40.50.300">
    <property type="entry name" value="P-loop containing nucleotide triphosphate hydrolases"/>
    <property type="match status" value="1"/>
</dbReference>
<evidence type="ECO:0000256" key="9">
    <source>
        <dbReference type="ARBA" id="ARBA00023180"/>
    </source>
</evidence>
<dbReference type="PANTHER" id="PTHR14647:SF62">
    <property type="entry name" value="GALACTOSE-3-O-SULFOTRANSFERASE 2"/>
    <property type="match status" value="1"/>
</dbReference>
<evidence type="ECO:0000256" key="5">
    <source>
        <dbReference type="ARBA" id="ARBA00022968"/>
    </source>
</evidence>
<evidence type="ECO:0000256" key="8">
    <source>
        <dbReference type="ARBA" id="ARBA00023136"/>
    </source>
</evidence>
<dbReference type="OrthoDB" id="514299at2759"/>
<dbReference type="GO" id="GO:0001733">
    <property type="term" value="F:galactosylceramide sulfotransferase activity"/>
    <property type="evidence" value="ECO:0007669"/>
    <property type="project" value="InterPro"/>
</dbReference>
<comment type="subcellular location">
    <subcellularLocation>
        <location evidence="1">Golgi apparatus membrane</location>
        <topology evidence="1">Single-pass type II membrane protein</topology>
    </subcellularLocation>
</comment>
<evidence type="ECO:0000256" key="2">
    <source>
        <dbReference type="ARBA" id="ARBA00008124"/>
    </source>
</evidence>
<evidence type="ECO:0000256" key="7">
    <source>
        <dbReference type="ARBA" id="ARBA00023034"/>
    </source>
</evidence>
<evidence type="ECO:0000256" key="4">
    <source>
        <dbReference type="ARBA" id="ARBA00022692"/>
    </source>
</evidence>
<organism evidence="10">
    <name type="scientific">Aquarana catesbeiana</name>
    <name type="common">American bullfrog</name>
    <name type="synonym">Rana catesbeiana</name>
    <dbReference type="NCBI Taxonomy" id="8400"/>
    <lineage>
        <taxon>Eukaryota</taxon>
        <taxon>Metazoa</taxon>
        <taxon>Chordata</taxon>
        <taxon>Craniata</taxon>
        <taxon>Vertebrata</taxon>
        <taxon>Euteleostomi</taxon>
        <taxon>Amphibia</taxon>
        <taxon>Batrachia</taxon>
        <taxon>Anura</taxon>
        <taxon>Neobatrachia</taxon>
        <taxon>Ranoidea</taxon>
        <taxon>Ranidae</taxon>
        <taxon>Aquarana</taxon>
    </lineage>
</organism>
<evidence type="ECO:0000313" key="10">
    <source>
        <dbReference type="EMBL" id="PIO32930.1"/>
    </source>
</evidence>
<keyword evidence="5" id="KW-0735">Signal-anchor</keyword>
<reference evidence="10" key="1">
    <citation type="submission" date="2017-08" db="EMBL/GenBank/DDBJ databases">
        <title>Assembly of the North American Bullfrog Genome.</title>
        <authorList>
            <person name="Warren R.L."/>
            <person name="Vandervalk B.P."/>
            <person name="Kucuk E."/>
            <person name="Birol I."/>
            <person name="Helbing C."/>
            <person name="Pandoh P."/>
            <person name="Behsaz B."/>
            <person name="Mohamadi H."/>
            <person name="Chu J."/>
            <person name="Jackman S."/>
            <person name="Hammond S.A."/>
            <person name="Veldhoen N."/>
            <person name="Kirk H."/>
            <person name="Zhao Y."/>
            <person name="Coope R."/>
            <person name="Pleasance S."/>
            <person name="Moore R."/>
            <person name="Holt R."/>
        </authorList>
    </citation>
    <scope>NUCLEOTIDE SEQUENCE</scope>
    <source>
        <strain evidence="10">Bruno</strain>
        <tissue evidence="10">Liver</tissue>
    </source>
</reference>
<dbReference type="InterPro" id="IPR027417">
    <property type="entry name" value="P-loop_NTPase"/>
</dbReference>
<accession>A0A2G9RYD9</accession>
<keyword evidence="8" id="KW-0472">Membrane</keyword>
<evidence type="ECO:0000256" key="1">
    <source>
        <dbReference type="ARBA" id="ARBA00004323"/>
    </source>
</evidence>
<keyword evidence="3" id="KW-0808">Transferase</keyword>
<proteinExistence type="inferred from homology"/>
<keyword evidence="4" id="KW-0812">Transmembrane</keyword>
<dbReference type="EMBL" id="KV929144">
    <property type="protein sequence ID" value="PIO32930.1"/>
    <property type="molecule type" value="Genomic_DNA"/>
</dbReference>
<dbReference type="AlphaFoldDB" id="A0A2G9RYD9"/>
<dbReference type="Pfam" id="PF06990">
    <property type="entry name" value="Gal-3-0_sulfotr"/>
    <property type="match status" value="1"/>
</dbReference>
<dbReference type="PANTHER" id="PTHR14647">
    <property type="entry name" value="GALACTOSE-3-O-SULFOTRANSFERASE"/>
    <property type="match status" value="1"/>
</dbReference>
<evidence type="ECO:0000256" key="3">
    <source>
        <dbReference type="ARBA" id="ARBA00022679"/>
    </source>
</evidence>
<protein>
    <submittedName>
        <fullName evidence="10">Uncharacterized protein</fullName>
    </submittedName>
</protein>
<dbReference type="GO" id="GO:0009247">
    <property type="term" value="P:glycolipid biosynthetic process"/>
    <property type="evidence" value="ECO:0007669"/>
    <property type="project" value="InterPro"/>
</dbReference>
<name>A0A2G9RYD9_AQUCT</name>